<protein>
    <recommendedName>
        <fullName evidence="6">Mini-ribonuclease 3</fullName>
        <shortName evidence="6">Mini-3</shortName>
        <shortName evidence="6">Mini-RNase 3</shortName>
        <ecNumber evidence="6">3.1.26.-</ecNumber>
    </recommendedName>
    <alternativeName>
        <fullName evidence="6">Mini-RNase III</fullName>
        <shortName evidence="6">Mini-III</shortName>
    </alternativeName>
</protein>
<dbReference type="InterPro" id="IPR036389">
    <property type="entry name" value="RNase_III_sf"/>
</dbReference>
<evidence type="ECO:0000256" key="2">
    <source>
        <dbReference type="ARBA" id="ARBA00022552"/>
    </source>
</evidence>
<keyword evidence="2 6" id="KW-0698">rRNA processing</keyword>
<comment type="subunit">
    <text evidence="6">Homodimer.</text>
</comment>
<evidence type="ECO:0000256" key="1">
    <source>
        <dbReference type="ARBA" id="ARBA00022517"/>
    </source>
</evidence>
<comment type="cofactor">
    <cofactor evidence="6">
        <name>Mg(2+)</name>
        <dbReference type="ChEBI" id="CHEBI:18420"/>
    </cofactor>
</comment>
<dbReference type="GO" id="GO:0004525">
    <property type="term" value="F:ribonuclease III activity"/>
    <property type="evidence" value="ECO:0007669"/>
    <property type="project" value="InterPro"/>
</dbReference>
<feature type="active site" evidence="6">
    <location>
        <position position="44"/>
    </location>
</feature>
<evidence type="ECO:0000256" key="6">
    <source>
        <dbReference type="HAMAP-Rule" id="MF_01468"/>
    </source>
</evidence>
<name>A0A4R7KA70_9CLOT</name>
<keyword evidence="6" id="KW-0694">RNA-binding</keyword>
<dbReference type="AlphaFoldDB" id="A0A4R7KA70"/>
<keyword evidence="6" id="KW-0460">Magnesium</keyword>
<keyword evidence="6" id="KW-0699">rRNA-binding</keyword>
<keyword evidence="1 6" id="KW-0690">Ribosome biogenesis</keyword>
<proteinExistence type="inferred from homology"/>
<dbReference type="InterPro" id="IPR000999">
    <property type="entry name" value="RNase_III_dom"/>
</dbReference>
<keyword evidence="6" id="KW-0963">Cytoplasm</keyword>
<dbReference type="HAMAP" id="MF_01468">
    <property type="entry name" value="RNase_Mini_III"/>
    <property type="match status" value="1"/>
</dbReference>
<keyword evidence="4 6" id="KW-0255">Endonuclease</keyword>
<dbReference type="Gene3D" id="1.10.1520.10">
    <property type="entry name" value="Ribonuclease III domain"/>
    <property type="match status" value="1"/>
</dbReference>
<evidence type="ECO:0000313" key="8">
    <source>
        <dbReference type="EMBL" id="TDT51265.1"/>
    </source>
</evidence>
<dbReference type="GO" id="GO:0005737">
    <property type="term" value="C:cytoplasm"/>
    <property type="evidence" value="ECO:0007669"/>
    <property type="project" value="UniProtKB-SubCell"/>
</dbReference>
<feature type="domain" description="RNase III" evidence="7">
    <location>
        <begin position="39"/>
        <end position="134"/>
    </location>
</feature>
<organism evidence="8 9">
    <name type="scientific">Fonticella tunisiensis</name>
    <dbReference type="NCBI Taxonomy" id="1096341"/>
    <lineage>
        <taxon>Bacteria</taxon>
        <taxon>Bacillati</taxon>
        <taxon>Bacillota</taxon>
        <taxon>Clostridia</taxon>
        <taxon>Eubacteriales</taxon>
        <taxon>Clostridiaceae</taxon>
        <taxon>Fonticella</taxon>
    </lineage>
</organism>
<evidence type="ECO:0000256" key="3">
    <source>
        <dbReference type="ARBA" id="ARBA00022722"/>
    </source>
</evidence>
<dbReference type="SUPFAM" id="SSF69065">
    <property type="entry name" value="RNase III domain-like"/>
    <property type="match status" value="1"/>
</dbReference>
<dbReference type="EMBL" id="SOAZ01000020">
    <property type="protein sequence ID" value="TDT51265.1"/>
    <property type="molecule type" value="Genomic_DNA"/>
</dbReference>
<dbReference type="PANTHER" id="PTHR34276">
    <property type="entry name" value="MINI-RIBONUCLEASE 3"/>
    <property type="match status" value="1"/>
</dbReference>
<keyword evidence="3 6" id="KW-0540">Nuclease</keyword>
<dbReference type="PIRSF" id="PIRSF005520">
    <property type="entry name" value="UCP005520"/>
    <property type="match status" value="1"/>
</dbReference>
<evidence type="ECO:0000256" key="4">
    <source>
        <dbReference type="ARBA" id="ARBA00022759"/>
    </source>
</evidence>
<evidence type="ECO:0000256" key="5">
    <source>
        <dbReference type="ARBA" id="ARBA00022801"/>
    </source>
</evidence>
<keyword evidence="5 6" id="KW-0378">Hydrolase</keyword>
<dbReference type="EC" id="3.1.26.-" evidence="6"/>
<comment type="subcellular location">
    <subcellularLocation>
        <location evidence="6">Cytoplasm</location>
    </subcellularLocation>
</comment>
<comment type="similarity">
    <text evidence="6">Belongs to the MrnC RNase family.</text>
</comment>
<evidence type="ECO:0000313" key="9">
    <source>
        <dbReference type="Proteomes" id="UP000295325"/>
    </source>
</evidence>
<comment type="caution">
    <text evidence="8">The sequence shown here is derived from an EMBL/GenBank/DDBJ whole genome shotgun (WGS) entry which is preliminary data.</text>
</comment>
<dbReference type="InterPro" id="IPR008226">
    <property type="entry name" value="Mini3_fam"/>
</dbReference>
<comment type="function">
    <text evidence="6">Involved in correct processing of both the 5' and 3' ends of 23S rRNA precursor. Processes 30S rRNA precursor transcript even in absence of ribonuclease 3 (Rnc); Rnc processes 30S rRNA into smaller rRNA precursors.</text>
</comment>
<gene>
    <name evidence="6" type="primary">mrnC</name>
    <name evidence="8" type="ORF">EDD71_12047</name>
</gene>
<sequence length="153" mass="17921">MKILHRELDGRGYDILMFNAEKYINLGEMDVRMLNPLVWAYIGDAVYEVYVRSFIISNTKKNSHDLHVESIKFVKAGAQSEILEELMPYLTEEEQNVVRRGRNTRTGHVPKNADVIDYRRATALEGLIGYLYLMKRFERIDEIMNIVFERTTS</sequence>
<dbReference type="GO" id="GO:0019843">
    <property type="term" value="F:rRNA binding"/>
    <property type="evidence" value="ECO:0007669"/>
    <property type="project" value="UniProtKB-UniRule"/>
</dbReference>
<dbReference type="PANTHER" id="PTHR34276:SF1">
    <property type="entry name" value="MINI-RIBONUCLEASE 3"/>
    <property type="match status" value="1"/>
</dbReference>
<dbReference type="Pfam" id="PF00636">
    <property type="entry name" value="Ribonuclease_3"/>
    <property type="match status" value="1"/>
</dbReference>
<dbReference type="Proteomes" id="UP000295325">
    <property type="component" value="Unassembled WGS sequence"/>
</dbReference>
<keyword evidence="9" id="KW-1185">Reference proteome</keyword>
<accession>A0A4R7KA70</accession>
<dbReference type="GO" id="GO:0006364">
    <property type="term" value="P:rRNA processing"/>
    <property type="evidence" value="ECO:0007669"/>
    <property type="project" value="UniProtKB-UniRule"/>
</dbReference>
<reference evidence="8 9" key="1">
    <citation type="submission" date="2019-03" db="EMBL/GenBank/DDBJ databases">
        <title>Genomic Encyclopedia of Type Strains, Phase IV (KMG-IV): sequencing the most valuable type-strain genomes for metagenomic binning, comparative biology and taxonomic classification.</title>
        <authorList>
            <person name="Goeker M."/>
        </authorList>
    </citation>
    <scope>NUCLEOTIDE SEQUENCE [LARGE SCALE GENOMIC DNA]</scope>
    <source>
        <strain evidence="8 9">DSM 24455</strain>
    </source>
</reference>
<evidence type="ECO:0000259" key="7">
    <source>
        <dbReference type="Pfam" id="PF00636"/>
    </source>
</evidence>